<name>A0A8T0EDW5_ARGBR</name>
<gene>
    <name evidence="1" type="ORF">HNY73_018646</name>
</gene>
<organism evidence="1 2">
    <name type="scientific">Argiope bruennichi</name>
    <name type="common">Wasp spider</name>
    <name type="synonym">Aranea bruennichi</name>
    <dbReference type="NCBI Taxonomy" id="94029"/>
    <lineage>
        <taxon>Eukaryota</taxon>
        <taxon>Metazoa</taxon>
        <taxon>Ecdysozoa</taxon>
        <taxon>Arthropoda</taxon>
        <taxon>Chelicerata</taxon>
        <taxon>Arachnida</taxon>
        <taxon>Araneae</taxon>
        <taxon>Araneomorphae</taxon>
        <taxon>Entelegynae</taxon>
        <taxon>Araneoidea</taxon>
        <taxon>Araneidae</taxon>
        <taxon>Argiope</taxon>
    </lineage>
</organism>
<evidence type="ECO:0000313" key="1">
    <source>
        <dbReference type="EMBL" id="KAF8771196.1"/>
    </source>
</evidence>
<comment type="caution">
    <text evidence="1">The sequence shown here is derived from an EMBL/GenBank/DDBJ whole genome shotgun (WGS) entry which is preliminary data.</text>
</comment>
<reference evidence="1" key="2">
    <citation type="submission" date="2020-06" db="EMBL/GenBank/DDBJ databases">
        <authorList>
            <person name="Sheffer M."/>
        </authorList>
    </citation>
    <scope>NUCLEOTIDE SEQUENCE</scope>
</reference>
<keyword evidence="2" id="KW-1185">Reference proteome</keyword>
<accession>A0A8T0EDW5</accession>
<dbReference type="EMBL" id="JABXBU010002228">
    <property type="protein sequence ID" value="KAF8771196.1"/>
    <property type="molecule type" value="Genomic_DNA"/>
</dbReference>
<dbReference type="Proteomes" id="UP000807504">
    <property type="component" value="Unassembled WGS sequence"/>
</dbReference>
<proteinExistence type="predicted"/>
<protein>
    <submittedName>
        <fullName evidence="1">Uncharacterized protein</fullName>
    </submittedName>
</protein>
<sequence>MHRSLSAICIDYVRTASDGPEGDRPLSEMESLVSKETSKRATHDSLTAGFSAEQQVPCRKSNGGEGRSVVGICAEKVNLRGVGTGGCLDVFIRSFPSDHKSLPRLRSAFHENRLNAHASSDEIDYQRVIDYSCLDTRTESG</sequence>
<reference evidence="1" key="1">
    <citation type="journal article" date="2020" name="bioRxiv">
        <title>Chromosome-level reference genome of the European wasp spider Argiope bruennichi: a resource for studies on range expansion and evolutionary adaptation.</title>
        <authorList>
            <person name="Sheffer M.M."/>
            <person name="Hoppe A."/>
            <person name="Krehenwinkel H."/>
            <person name="Uhl G."/>
            <person name="Kuss A.W."/>
            <person name="Jensen L."/>
            <person name="Jensen C."/>
            <person name="Gillespie R.G."/>
            <person name="Hoff K.J."/>
            <person name="Prost S."/>
        </authorList>
    </citation>
    <scope>NUCLEOTIDE SEQUENCE</scope>
</reference>
<evidence type="ECO:0000313" key="2">
    <source>
        <dbReference type="Proteomes" id="UP000807504"/>
    </source>
</evidence>
<dbReference type="AlphaFoldDB" id="A0A8T0EDW5"/>